<gene>
    <name evidence="2" type="ORF">EDC63_1192</name>
</gene>
<dbReference type="EMBL" id="SMCO01000019">
    <property type="protein sequence ID" value="TCV82685.1"/>
    <property type="molecule type" value="Genomic_DNA"/>
</dbReference>
<evidence type="ECO:0000259" key="1">
    <source>
        <dbReference type="SMART" id="SM00954"/>
    </source>
</evidence>
<dbReference type="AlphaFoldDB" id="A0A4R3XSQ5"/>
<proteinExistence type="predicted"/>
<dbReference type="GO" id="GO:0015969">
    <property type="term" value="P:guanosine tetraphosphate metabolic process"/>
    <property type="evidence" value="ECO:0007669"/>
    <property type="project" value="InterPro"/>
</dbReference>
<evidence type="ECO:0000313" key="3">
    <source>
        <dbReference type="Proteomes" id="UP000295367"/>
    </source>
</evidence>
<dbReference type="Gene3D" id="3.30.460.10">
    <property type="entry name" value="Beta Polymerase, domain 2"/>
    <property type="match status" value="1"/>
</dbReference>
<dbReference type="PANTHER" id="PTHR41773:SF1">
    <property type="entry name" value="RELA_SPOT DOMAIN-CONTAINING PROTEIN"/>
    <property type="match status" value="1"/>
</dbReference>
<dbReference type="SUPFAM" id="SSF81301">
    <property type="entry name" value="Nucleotidyltransferase"/>
    <property type="match status" value="1"/>
</dbReference>
<protein>
    <submittedName>
        <fullName evidence="2">RelA/SpoT family protein</fullName>
    </submittedName>
</protein>
<evidence type="ECO:0000313" key="2">
    <source>
        <dbReference type="EMBL" id="TCV82685.1"/>
    </source>
</evidence>
<feature type="domain" description="RelA/SpoT" evidence="1">
    <location>
        <begin position="49"/>
        <end position="179"/>
    </location>
</feature>
<dbReference type="InterPro" id="IPR043519">
    <property type="entry name" value="NT_sf"/>
</dbReference>
<sequence length="329" mass="38852">MNELEFINQWKLDKPIYEAWGNYVVNSICYELEKMGKNSDTFLKIPSKCRLKEDSSLVDKAFYRPGKQYSDPYNQIEDKVGARFVVLLLEDIKEICEIVKGNSEWTFDECKHFEDDKKRDPLLFTYQSVHYILRPKDNLITHGINVPATTACELQVRTLLQHAHAELTHDAIYKTKKTVRPEVHRTVAKSMALIETTDEFFTSVTKQLNYGPLQEYGVIERLDGLYLSLTGIKSHLQKSSIVIWDEYEQFIDDKLFDNIQILLTNPKYSYLPDTIKNRYPENVFYQQSTILFIYWMLIYRKRRLLENWPFQRELLEPLAVDLGMSTWTD</sequence>
<dbReference type="SMART" id="SM00954">
    <property type="entry name" value="RelA_SpoT"/>
    <property type="match status" value="1"/>
</dbReference>
<dbReference type="RefSeq" id="WP_124944883.1">
    <property type="nucleotide sequence ID" value="NZ_BHVT01000004.1"/>
</dbReference>
<dbReference type="Pfam" id="PF04607">
    <property type="entry name" value="RelA_SpoT"/>
    <property type="match status" value="1"/>
</dbReference>
<dbReference type="Proteomes" id="UP000295367">
    <property type="component" value="Unassembled WGS sequence"/>
</dbReference>
<comment type="caution">
    <text evidence="2">The sequence shown here is derived from an EMBL/GenBank/DDBJ whole genome shotgun (WGS) entry which is preliminary data.</text>
</comment>
<dbReference type="InterPro" id="IPR007685">
    <property type="entry name" value="RelA_SpoT"/>
</dbReference>
<dbReference type="PANTHER" id="PTHR41773">
    <property type="entry name" value="GTP PYROPHOSPHATASE-RELATED"/>
    <property type="match status" value="1"/>
</dbReference>
<keyword evidence="3" id="KW-1185">Reference proteome</keyword>
<organism evidence="2 3">
    <name type="scientific">Sulfurirhabdus autotrophica</name>
    <dbReference type="NCBI Taxonomy" id="1706046"/>
    <lineage>
        <taxon>Bacteria</taxon>
        <taxon>Pseudomonadati</taxon>
        <taxon>Pseudomonadota</taxon>
        <taxon>Betaproteobacteria</taxon>
        <taxon>Nitrosomonadales</taxon>
        <taxon>Sulfuricellaceae</taxon>
        <taxon>Sulfurirhabdus</taxon>
    </lineage>
</organism>
<dbReference type="OrthoDB" id="9789634at2"/>
<accession>A0A4R3XSQ5</accession>
<reference evidence="2 3" key="1">
    <citation type="submission" date="2019-03" db="EMBL/GenBank/DDBJ databases">
        <title>Genomic Encyclopedia of Type Strains, Phase IV (KMG-IV): sequencing the most valuable type-strain genomes for metagenomic binning, comparative biology and taxonomic classification.</title>
        <authorList>
            <person name="Goeker M."/>
        </authorList>
    </citation>
    <scope>NUCLEOTIDE SEQUENCE [LARGE SCALE GENOMIC DNA]</scope>
    <source>
        <strain evidence="2 3">DSM 100309</strain>
    </source>
</reference>
<dbReference type="CDD" id="cd05399">
    <property type="entry name" value="NT_Rel-Spo_like"/>
    <property type="match status" value="1"/>
</dbReference>
<name>A0A4R3XSQ5_9PROT</name>